<evidence type="ECO:0000313" key="2">
    <source>
        <dbReference type="Proteomes" id="UP000078148"/>
    </source>
</evidence>
<keyword evidence="2" id="KW-1185">Reference proteome</keyword>
<reference evidence="1 2" key="1">
    <citation type="journal article" date="2016" name="Int. J. Syst. Evol. Microbiol.">
        <title>Paenibacillus damxungensis sp. nov., isolated from raw yak (Bos grunniens) milk.</title>
        <authorList>
            <person name="Wu Z."/>
            <person name="Gao C."/>
            <person name="Han J."/>
            <person name="Liu Z."/>
        </authorList>
    </citation>
    <scope>NUCLEOTIDE SEQUENCE [LARGE SCALE GENOMIC DNA]</scope>
    <source>
        <strain evidence="1 2">BD3526</strain>
        <plasmid evidence="1 2">unnamed1</plasmid>
    </source>
</reference>
<proteinExistence type="predicted"/>
<keyword evidence="1" id="KW-0614">Plasmid</keyword>
<organism evidence="1 2">
    <name type="scientific">Paenibacillus bovis</name>
    <dbReference type="NCBI Taxonomy" id="1616788"/>
    <lineage>
        <taxon>Bacteria</taxon>
        <taxon>Bacillati</taxon>
        <taxon>Bacillota</taxon>
        <taxon>Bacilli</taxon>
        <taxon>Bacillales</taxon>
        <taxon>Paenibacillaceae</taxon>
        <taxon>Paenibacillus</taxon>
    </lineage>
</organism>
<protein>
    <submittedName>
        <fullName evidence="1">Uncharacterized protein</fullName>
    </submittedName>
</protein>
<evidence type="ECO:0000313" key="1">
    <source>
        <dbReference type="EMBL" id="ARR10610.1"/>
    </source>
</evidence>
<geneLocation type="plasmid" evidence="1 2">
    <name>unnamed1</name>
</geneLocation>
<dbReference type="EMBL" id="CP021170">
    <property type="protein sequence ID" value="ARR10610.1"/>
    <property type="molecule type" value="Genomic_DNA"/>
</dbReference>
<dbReference type="Proteomes" id="UP000078148">
    <property type="component" value="Plasmid unnamed1"/>
</dbReference>
<dbReference type="KEGG" id="pbv:AR543_p0002"/>
<sequence>MGYYAEVKRGKNVLIKKEPARRFSHILALFSLGLDPDIKKRVLGFQHSTFIFYSFGLSACTLRGCVSEGQERTATWQLRCLVAVVIDLSSSQRRVAGLRRRSLPP</sequence>
<dbReference type="AlphaFoldDB" id="A0A1X9T3Q5"/>
<name>A0A1X9T3Q5_9BACL</name>
<gene>
    <name evidence="1" type="ORF">AR543_p0002</name>
</gene>
<accession>A0A1X9T3Q5</accession>